<dbReference type="Pfam" id="PF25344">
    <property type="entry name" value="PH_LRR1"/>
    <property type="match status" value="1"/>
</dbReference>
<evidence type="ECO:0000313" key="6">
    <source>
        <dbReference type="Proteomes" id="UP001328107"/>
    </source>
</evidence>
<accession>A0AAN4ZEH2</accession>
<evidence type="ECO:0000313" key="5">
    <source>
        <dbReference type="EMBL" id="GMR37048.1"/>
    </source>
</evidence>
<dbReference type="PANTHER" id="PTHR45617:SF165">
    <property type="entry name" value="COMMON DPR-INTERACTING PROTEIN-RELATED"/>
    <property type="match status" value="1"/>
</dbReference>
<keyword evidence="6" id="KW-1185">Reference proteome</keyword>
<organism evidence="5 6">
    <name type="scientific">Pristionchus mayeri</name>
    <dbReference type="NCBI Taxonomy" id="1317129"/>
    <lineage>
        <taxon>Eukaryota</taxon>
        <taxon>Metazoa</taxon>
        <taxon>Ecdysozoa</taxon>
        <taxon>Nematoda</taxon>
        <taxon>Chromadorea</taxon>
        <taxon>Rhabditida</taxon>
        <taxon>Rhabditina</taxon>
        <taxon>Diplogasteromorpha</taxon>
        <taxon>Diplogasteroidea</taxon>
        <taxon>Neodiplogasteridae</taxon>
        <taxon>Pristionchus</taxon>
    </lineage>
</organism>
<dbReference type="EMBL" id="BTRK01000002">
    <property type="protein sequence ID" value="GMR37048.1"/>
    <property type="molecule type" value="Genomic_DNA"/>
</dbReference>
<dbReference type="SUPFAM" id="SSF52058">
    <property type="entry name" value="L domain-like"/>
    <property type="match status" value="1"/>
</dbReference>
<gene>
    <name evidence="5" type="ORF">PMAYCL1PPCAC_07243</name>
</gene>
<feature type="domain" description="PIF1/LRR1 pleckstrin homology" evidence="4">
    <location>
        <begin position="3"/>
        <end position="119"/>
    </location>
</feature>
<keyword evidence="3" id="KW-0539">Nucleus</keyword>
<evidence type="ECO:0000256" key="3">
    <source>
        <dbReference type="ARBA" id="ARBA00023242"/>
    </source>
</evidence>
<name>A0AAN4ZEH2_9BILA</name>
<evidence type="ECO:0000256" key="2">
    <source>
        <dbReference type="ARBA" id="ARBA00022737"/>
    </source>
</evidence>
<dbReference type="PROSITE" id="PS51450">
    <property type="entry name" value="LRR"/>
    <property type="match status" value="1"/>
</dbReference>
<dbReference type="InterPro" id="IPR057437">
    <property type="entry name" value="PIF1/LRR1_PH"/>
</dbReference>
<sequence length="250" mass="27406">LQMRVVCKVLDVPSGVKGGHRSGKGTVALGTMNTPGLKSSKACLSVFTAAGKEHKYPLDGSSEVKMIHDKFIDQGKLTIVWTIPSRTIFVSDANPAVLRNLLHKLRAVLKGENIESLKEITKEKKSDLGGQVSMVVNKREEYPKKGFPSATLKTLVLSGIGLKRVDGRWFSSTLLTSLDLSRNQMGAAPDKEKMKNMVKLVNLQELNPSHNRLVGLSSDVFSSLPPSLLRLDLSFNLLRSMPPLDNLHHS</sequence>
<reference evidence="6" key="1">
    <citation type="submission" date="2022-10" db="EMBL/GenBank/DDBJ databases">
        <title>Genome assembly of Pristionchus species.</title>
        <authorList>
            <person name="Yoshida K."/>
            <person name="Sommer R.J."/>
        </authorList>
    </citation>
    <scope>NUCLEOTIDE SEQUENCE [LARGE SCALE GENOMIC DNA]</scope>
    <source>
        <strain evidence="6">RS5460</strain>
    </source>
</reference>
<dbReference type="InterPro" id="IPR001611">
    <property type="entry name" value="Leu-rich_rpt"/>
</dbReference>
<dbReference type="Gene3D" id="3.80.10.10">
    <property type="entry name" value="Ribonuclease Inhibitor"/>
    <property type="match status" value="1"/>
</dbReference>
<evidence type="ECO:0000259" key="4">
    <source>
        <dbReference type="Pfam" id="PF25344"/>
    </source>
</evidence>
<dbReference type="AlphaFoldDB" id="A0AAN4ZEH2"/>
<dbReference type="PANTHER" id="PTHR45617">
    <property type="entry name" value="LEUCINE RICH REPEAT FAMILY PROTEIN"/>
    <property type="match status" value="1"/>
</dbReference>
<dbReference type="Proteomes" id="UP001328107">
    <property type="component" value="Unassembled WGS sequence"/>
</dbReference>
<proteinExistence type="predicted"/>
<keyword evidence="2" id="KW-0677">Repeat</keyword>
<comment type="caution">
    <text evidence="5">The sequence shown here is derived from an EMBL/GenBank/DDBJ whole genome shotgun (WGS) entry which is preliminary data.</text>
</comment>
<feature type="non-terminal residue" evidence="5">
    <location>
        <position position="1"/>
    </location>
</feature>
<dbReference type="InterPro" id="IPR032675">
    <property type="entry name" value="LRR_dom_sf"/>
</dbReference>
<evidence type="ECO:0000256" key="1">
    <source>
        <dbReference type="ARBA" id="ARBA00022614"/>
    </source>
</evidence>
<protein>
    <recommendedName>
        <fullName evidence="4">PIF1/LRR1 pleckstrin homology domain-containing protein</fullName>
    </recommendedName>
</protein>
<keyword evidence="1" id="KW-0433">Leucine-rich repeat</keyword>